<sequence>MTQQTKNHLEILKEIIALLKNNGLKTEQIQLENEIAESSTGGEICMRSASLLLSLNQQEKIKNVIGQLTSELIDYCHLNGLEPLPKEIKNGN</sequence>
<evidence type="ECO:0000313" key="1">
    <source>
        <dbReference type="EMBL" id="WXA02472.1"/>
    </source>
</evidence>
<dbReference type="AlphaFoldDB" id="A0AAU6P4T9"/>
<reference evidence="2 3" key="1">
    <citation type="submission" date="2023-10" db="EMBL/GenBank/DDBJ databases">
        <title>Culture-based analysis of two novel bacteria associated with mangrove crab gills.</title>
        <authorList>
            <person name="Yang X."/>
            <person name="Garuglieri E."/>
            <person name="Van Goethem M.W."/>
            <person name="Fusi M."/>
            <person name="Marasco R."/>
            <person name="Daffonchio D.G."/>
        </authorList>
    </citation>
    <scope>NUCLEOTIDE SEQUENCE</scope>
    <source>
        <strain evidence="2">UG2-1</strain>
        <strain evidence="1">UG2-2</strain>
        <strain evidence="3">UG2_2</strain>
    </source>
</reference>
<dbReference type="Proteomes" id="UP001368318">
    <property type="component" value="Chromosome"/>
</dbReference>
<dbReference type="EMBL" id="CP136924">
    <property type="protein sequence ID" value="WXA02472.1"/>
    <property type="molecule type" value="Genomic_DNA"/>
</dbReference>
<protein>
    <submittedName>
        <fullName evidence="2">Uncharacterized protein</fullName>
    </submittedName>
</protein>
<keyword evidence="3" id="KW-1185">Reference proteome</keyword>
<dbReference type="KEGG" id="mcaa:R3L15_09550"/>
<gene>
    <name evidence="2" type="ORF">R3L15_09550</name>
    <name evidence="1" type="ORF">R3L16_12035</name>
</gene>
<name>A0AAU6P4T9_9FLAO</name>
<organism evidence="2">
    <name type="scientific">Mangrovimonas cancribranchiae</name>
    <dbReference type="NCBI Taxonomy" id="3080055"/>
    <lineage>
        <taxon>Bacteria</taxon>
        <taxon>Pseudomonadati</taxon>
        <taxon>Bacteroidota</taxon>
        <taxon>Flavobacteriia</taxon>
        <taxon>Flavobacteriales</taxon>
        <taxon>Flavobacteriaceae</taxon>
        <taxon>Mangrovimonas</taxon>
    </lineage>
</organism>
<evidence type="ECO:0000313" key="2">
    <source>
        <dbReference type="EMBL" id="WXA12366.1"/>
    </source>
</evidence>
<proteinExistence type="predicted"/>
<dbReference type="EMBL" id="CP136925">
    <property type="protein sequence ID" value="WXA12366.1"/>
    <property type="molecule type" value="Genomic_DNA"/>
</dbReference>
<dbReference type="RefSeq" id="WP_338731360.1">
    <property type="nucleotide sequence ID" value="NZ_CP136924.1"/>
</dbReference>
<accession>A0AAU6P4T9</accession>
<evidence type="ECO:0000313" key="3">
    <source>
        <dbReference type="Proteomes" id="UP001368318"/>
    </source>
</evidence>